<organism evidence="2 3">
    <name type="scientific">Anisodus acutangulus</name>
    <dbReference type="NCBI Taxonomy" id="402998"/>
    <lineage>
        <taxon>Eukaryota</taxon>
        <taxon>Viridiplantae</taxon>
        <taxon>Streptophyta</taxon>
        <taxon>Embryophyta</taxon>
        <taxon>Tracheophyta</taxon>
        <taxon>Spermatophyta</taxon>
        <taxon>Magnoliopsida</taxon>
        <taxon>eudicotyledons</taxon>
        <taxon>Gunneridae</taxon>
        <taxon>Pentapetalae</taxon>
        <taxon>asterids</taxon>
        <taxon>lamiids</taxon>
        <taxon>Solanales</taxon>
        <taxon>Solanaceae</taxon>
        <taxon>Solanoideae</taxon>
        <taxon>Hyoscyameae</taxon>
        <taxon>Anisodus</taxon>
    </lineage>
</organism>
<accession>A0A9Q1L5V8</accession>
<gene>
    <name evidence="2" type="ORF">K7X08_014989</name>
</gene>
<dbReference type="Proteomes" id="UP001152561">
    <property type="component" value="Unassembled WGS sequence"/>
</dbReference>
<evidence type="ECO:0000256" key="1">
    <source>
        <dbReference type="SAM" id="MobiDB-lite"/>
    </source>
</evidence>
<reference evidence="3" key="1">
    <citation type="journal article" date="2023" name="Proc. Natl. Acad. Sci. U.S.A.">
        <title>Genomic and structural basis for evolution of tropane alkaloid biosynthesis.</title>
        <authorList>
            <person name="Wanga Y.-J."/>
            <person name="Taina T."/>
            <person name="Yua J.-Y."/>
            <person name="Lia J."/>
            <person name="Xua B."/>
            <person name="Chenc J."/>
            <person name="D'Auriad J.C."/>
            <person name="Huanga J.-P."/>
            <person name="Huanga S.-X."/>
        </authorList>
    </citation>
    <scope>NUCLEOTIDE SEQUENCE [LARGE SCALE GENOMIC DNA]</scope>
    <source>
        <strain evidence="3">cv. KIB-2019</strain>
    </source>
</reference>
<dbReference type="AlphaFoldDB" id="A0A9Q1L5V8"/>
<evidence type="ECO:0000313" key="2">
    <source>
        <dbReference type="EMBL" id="KAJ8527538.1"/>
    </source>
</evidence>
<name>A0A9Q1L5V8_9SOLA</name>
<feature type="region of interest" description="Disordered" evidence="1">
    <location>
        <begin position="1"/>
        <end position="28"/>
    </location>
</feature>
<keyword evidence="3" id="KW-1185">Reference proteome</keyword>
<evidence type="ECO:0000313" key="3">
    <source>
        <dbReference type="Proteomes" id="UP001152561"/>
    </source>
</evidence>
<protein>
    <submittedName>
        <fullName evidence="2">Uncharacterized protein</fullName>
    </submittedName>
</protein>
<sequence length="134" mass="14717">MTSGNTTPRSLTVNAGTHTPTSRIGTTQGFGTVATATNEIMSSTVVAVEPNIHEEEQPAGEPKAQRTIDLGKETVKVKGPPGNYFDQLVIYDWKPSYCYVFLDLEHMCQPKQDKAPKQDNAPKHGPKEMKNTKD</sequence>
<dbReference type="EMBL" id="JAJAGQ010000023">
    <property type="protein sequence ID" value="KAJ8527538.1"/>
    <property type="molecule type" value="Genomic_DNA"/>
</dbReference>
<comment type="caution">
    <text evidence="2">The sequence shown here is derived from an EMBL/GenBank/DDBJ whole genome shotgun (WGS) entry which is preliminary data.</text>
</comment>
<feature type="region of interest" description="Disordered" evidence="1">
    <location>
        <begin position="111"/>
        <end position="134"/>
    </location>
</feature>
<proteinExistence type="predicted"/>